<proteinExistence type="predicted"/>
<accession>A0A7X2IKC1</accession>
<dbReference type="InterPro" id="IPR038732">
    <property type="entry name" value="HpyO/CreE_NAD-binding"/>
</dbReference>
<evidence type="ECO:0000259" key="1">
    <source>
        <dbReference type="Pfam" id="PF13454"/>
    </source>
</evidence>
<dbReference type="Pfam" id="PF13454">
    <property type="entry name" value="NAD_binding_9"/>
    <property type="match status" value="1"/>
</dbReference>
<keyword evidence="2" id="KW-0560">Oxidoreductase</keyword>
<gene>
    <name evidence="2" type="ORF">GJ700_06610</name>
</gene>
<dbReference type="GO" id="GO:0004497">
    <property type="term" value="F:monooxygenase activity"/>
    <property type="evidence" value="ECO:0007669"/>
    <property type="project" value="UniProtKB-KW"/>
</dbReference>
<feature type="domain" description="FAD-dependent urate hydroxylase HpyO/Asp monooxygenase CreE-like FAD/NAD(P)-binding" evidence="1">
    <location>
        <begin position="6"/>
        <end position="154"/>
    </location>
</feature>
<keyword evidence="3" id="KW-1185">Reference proteome</keyword>
<evidence type="ECO:0000313" key="2">
    <source>
        <dbReference type="EMBL" id="MRV71390.1"/>
    </source>
</evidence>
<dbReference type="RefSeq" id="WP_154371852.1">
    <property type="nucleotide sequence ID" value="NZ_WKJJ01000003.1"/>
</dbReference>
<dbReference type="SUPFAM" id="SSF51905">
    <property type="entry name" value="FAD/NAD(P)-binding domain"/>
    <property type="match status" value="1"/>
</dbReference>
<dbReference type="PANTHER" id="PTHR40254">
    <property type="entry name" value="BLR0577 PROTEIN"/>
    <property type="match status" value="1"/>
</dbReference>
<reference evidence="2 3" key="1">
    <citation type="submission" date="2019-11" db="EMBL/GenBank/DDBJ databases">
        <title>Novel species isolated from a subtropical stream in China.</title>
        <authorList>
            <person name="Lu H."/>
        </authorList>
    </citation>
    <scope>NUCLEOTIDE SEQUENCE [LARGE SCALE GENOMIC DNA]</scope>
    <source>
        <strain evidence="2 3">FT92W</strain>
    </source>
</reference>
<dbReference type="EMBL" id="WKJJ01000003">
    <property type="protein sequence ID" value="MRV71390.1"/>
    <property type="molecule type" value="Genomic_DNA"/>
</dbReference>
<dbReference type="Gene3D" id="3.50.50.60">
    <property type="entry name" value="FAD/NAD(P)-binding domain"/>
    <property type="match status" value="1"/>
</dbReference>
<dbReference type="AlphaFoldDB" id="A0A7X2IKC1"/>
<comment type="caution">
    <text evidence="2">The sequence shown here is derived from an EMBL/GenBank/DDBJ whole genome shotgun (WGS) entry which is preliminary data.</text>
</comment>
<sequence>MKTVLIVGAGFSGAVTAARLLQQQQNGSLRILLANGSGRVARGMAYGTQSPDHTLNVPAGNMSAFDDLPNHFLDFARMRDPGIHAGSFVSRSIYGDYLEWLLEQAERQAQPGTKLERLYQHVNRIVPNGSSAMVTLECGETMQVDKVVLALGHFPSANPRIADMTFYGSSRYIRDPWDTVRLENIAPDDPVLLLGTGLTAVDIAMTLLHRNPKRPVTAVSRRGLLPQHHRHGAHPPIANQMPSTIWGNASTVREQFRGFRHYSKQLALEQRDWREAMALLRPVTADIWLTYTEKERRRFLRHVQPYWDTHRHRLAPAVFERFDSARKTGVIRTLAARLRGFDESNSGITATVQLRGAAENTNLRTAWVINCTGPCANPHGTGNTLVNQLLEDGHIRADKLGLGLEIGPDCAVINKQNQASDVIFYIGPWLKANYWEATAVPDLRRFASALGNRLLAPE</sequence>
<name>A0A7X2IKC1_9BURK</name>
<protein>
    <submittedName>
        <fullName evidence="2">SidA/IucD/PvdA family monooxygenase</fullName>
    </submittedName>
</protein>
<organism evidence="2 3">
    <name type="scientific">Pseudoduganella rivuli</name>
    <dbReference type="NCBI Taxonomy" id="2666085"/>
    <lineage>
        <taxon>Bacteria</taxon>
        <taxon>Pseudomonadati</taxon>
        <taxon>Pseudomonadota</taxon>
        <taxon>Betaproteobacteria</taxon>
        <taxon>Burkholderiales</taxon>
        <taxon>Oxalobacteraceae</taxon>
        <taxon>Telluria group</taxon>
        <taxon>Pseudoduganella</taxon>
    </lineage>
</organism>
<dbReference type="Proteomes" id="UP000446768">
    <property type="component" value="Unassembled WGS sequence"/>
</dbReference>
<dbReference type="InterPro" id="IPR052189">
    <property type="entry name" value="L-asp_N-monooxygenase_NS-form"/>
</dbReference>
<dbReference type="PANTHER" id="PTHR40254:SF1">
    <property type="entry name" value="BLR0577 PROTEIN"/>
    <property type="match status" value="1"/>
</dbReference>
<dbReference type="InterPro" id="IPR036188">
    <property type="entry name" value="FAD/NAD-bd_sf"/>
</dbReference>
<keyword evidence="2" id="KW-0503">Monooxygenase</keyword>
<evidence type="ECO:0000313" key="3">
    <source>
        <dbReference type="Proteomes" id="UP000446768"/>
    </source>
</evidence>